<proteinExistence type="predicted"/>
<gene>
    <name evidence="1" type="ORF">CRP01_23055</name>
</gene>
<accession>A0A2D0N7H2</accession>
<dbReference type="Proteomes" id="UP000223913">
    <property type="component" value="Unassembled WGS sequence"/>
</dbReference>
<sequence length="83" mass="9881">MKNLKFLLHRLGRLIAPDYISLAVPWSVFSYARDREIYQLVSQNAPAHQYTLKEEKIFPHRILRSVWPLLFRCNVIENDIDIV</sequence>
<dbReference type="AlphaFoldDB" id="A0A2D0N7H2"/>
<protein>
    <submittedName>
        <fullName evidence="1">Uncharacterized protein</fullName>
    </submittedName>
</protein>
<evidence type="ECO:0000313" key="1">
    <source>
        <dbReference type="EMBL" id="PHN04079.1"/>
    </source>
</evidence>
<comment type="caution">
    <text evidence="1">The sequence shown here is derived from an EMBL/GenBank/DDBJ whole genome shotgun (WGS) entry which is preliminary data.</text>
</comment>
<keyword evidence="2" id="KW-1185">Reference proteome</keyword>
<reference evidence="1 2" key="1">
    <citation type="submission" date="2017-10" db="EMBL/GenBank/DDBJ databases">
        <title>The draft genome sequence of Lewinella nigricans NBRC 102662.</title>
        <authorList>
            <person name="Wang K."/>
        </authorList>
    </citation>
    <scope>NUCLEOTIDE SEQUENCE [LARGE SCALE GENOMIC DNA]</scope>
    <source>
        <strain evidence="1 2">NBRC 102662</strain>
    </source>
</reference>
<evidence type="ECO:0000313" key="2">
    <source>
        <dbReference type="Proteomes" id="UP000223913"/>
    </source>
</evidence>
<name>A0A2D0N7H2_FLAN2</name>
<organism evidence="1 2">
    <name type="scientific">Flavilitoribacter nigricans (strain ATCC 23147 / DSM 23189 / NBRC 102662 / NCIMB 1420 / SS-2)</name>
    <name type="common">Lewinella nigricans</name>
    <dbReference type="NCBI Taxonomy" id="1122177"/>
    <lineage>
        <taxon>Bacteria</taxon>
        <taxon>Pseudomonadati</taxon>
        <taxon>Bacteroidota</taxon>
        <taxon>Saprospiria</taxon>
        <taxon>Saprospirales</taxon>
        <taxon>Lewinellaceae</taxon>
        <taxon>Flavilitoribacter</taxon>
    </lineage>
</organism>
<dbReference type="EMBL" id="PDUD01000027">
    <property type="protein sequence ID" value="PHN04079.1"/>
    <property type="molecule type" value="Genomic_DNA"/>
</dbReference>